<organism evidence="1 2">
    <name type="scientific">Bacillus cytotoxicus</name>
    <dbReference type="NCBI Taxonomy" id="580165"/>
    <lineage>
        <taxon>Bacteria</taxon>
        <taxon>Bacillati</taxon>
        <taxon>Bacillota</taxon>
        <taxon>Bacilli</taxon>
        <taxon>Bacillales</taxon>
        <taxon>Bacillaceae</taxon>
        <taxon>Bacillus</taxon>
        <taxon>Bacillus cereus group</taxon>
    </lineage>
</organism>
<dbReference type="Proteomes" id="UP001202289">
    <property type="component" value="Unassembled WGS sequence"/>
</dbReference>
<keyword evidence="2" id="KW-1185">Reference proteome</keyword>
<sequence>MPEIQYIKHLRENKDLTISEIARKTGNNWRTVKKYADGSVHSENIVPKKRGMMYEEGYGEITVDKKRFVLRKARMKQTIIVKKEWDQFTCFTNDGEVIYQEYRSYMNVTREIPWNEISGDWEKKPRAMCYSRFFPYLPERVQAYLLFKKEDIRKRIIGLRELLIKHSLQQLNEHLEQEERLHRDPHELGFLIDAKNIPYPDKWEEIHTPTVLVDYETDLCQYDRKLCPSLEGGIQS</sequence>
<reference evidence="1" key="1">
    <citation type="submission" date="2022-05" db="EMBL/GenBank/DDBJ databases">
        <title>Comparative Genomics of Spacecraft Associated Microbes.</title>
        <authorList>
            <person name="Tran M.T."/>
            <person name="Wright A."/>
            <person name="Seuylemezian A."/>
            <person name="Eisen J."/>
            <person name="Coil D."/>
        </authorList>
    </citation>
    <scope>NUCLEOTIDE SEQUENCE</scope>
    <source>
        <strain evidence="1">FAIRING 10M-2.2</strain>
    </source>
</reference>
<name>A0ACC6ADU9_9BACI</name>
<proteinExistence type="predicted"/>
<comment type="caution">
    <text evidence="1">The sequence shown here is derived from an EMBL/GenBank/DDBJ whole genome shotgun (WGS) entry which is preliminary data.</text>
</comment>
<dbReference type="EMBL" id="JAMBOP010000050">
    <property type="protein sequence ID" value="MCM3738533.1"/>
    <property type="molecule type" value="Genomic_DNA"/>
</dbReference>
<protein>
    <submittedName>
        <fullName evidence="1">Uncharacterized protein</fullName>
    </submittedName>
</protein>
<accession>A0ACC6ADU9</accession>
<evidence type="ECO:0000313" key="2">
    <source>
        <dbReference type="Proteomes" id="UP001202289"/>
    </source>
</evidence>
<gene>
    <name evidence="1" type="ORF">M3215_22835</name>
</gene>
<evidence type="ECO:0000313" key="1">
    <source>
        <dbReference type="EMBL" id="MCM3738533.1"/>
    </source>
</evidence>